<feature type="transmembrane region" description="Helical" evidence="7">
    <location>
        <begin position="187"/>
        <end position="211"/>
    </location>
</feature>
<keyword evidence="5 7" id="KW-1133">Transmembrane helix</keyword>
<name>A0A316YU70_9BASI</name>
<dbReference type="InParanoid" id="A0A316YU70"/>
<dbReference type="Pfam" id="PF06963">
    <property type="entry name" value="FPN1"/>
    <property type="match status" value="1"/>
</dbReference>
<dbReference type="GO" id="GO:0016020">
    <property type="term" value="C:membrane"/>
    <property type="evidence" value="ECO:0007669"/>
    <property type="project" value="UniProtKB-SubCell"/>
</dbReference>
<keyword evidence="9" id="KW-1185">Reference proteome</keyword>
<evidence type="ECO:0000256" key="5">
    <source>
        <dbReference type="ARBA" id="ARBA00022989"/>
    </source>
</evidence>
<feature type="transmembrane region" description="Helical" evidence="7">
    <location>
        <begin position="151"/>
        <end position="175"/>
    </location>
</feature>
<dbReference type="Proteomes" id="UP000245768">
    <property type="component" value="Unassembled WGS sequence"/>
</dbReference>
<feature type="transmembrane region" description="Helical" evidence="7">
    <location>
        <begin position="122"/>
        <end position="142"/>
    </location>
</feature>
<comment type="caution">
    <text evidence="7">Lacks conserved residue(s) required for the propagation of feature annotation.</text>
</comment>
<keyword evidence="3 7" id="KW-0813">Transport</keyword>
<dbReference type="AlphaFoldDB" id="A0A316YU70"/>
<feature type="transmembrane region" description="Helical" evidence="7">
    <location>
        <begin position="240"/>
        <end position="259"/>
    </location>
</feature>
<sequence length="548" mass="60375">MSARLCDERCSSSAGSVSRLSLFQVHVSDGMIVTRSCSGRHDLHPLPMYEDPRMATTEPDIPLRPVGSDDEAETERDELDLRALVLLALQQASSSFSFRTAEFAYPLYFVALYPDSLLPASLYGFVTTAAAIVLSSTVGHLVDRFATHRLALVRCFVLAQKAFVCGTYALFLPLFRHWHKQHQDAAFWPLFVAITALGCALILANVGVSVVTERDWITSIAEGSPRRLTRLNAIMRRIDLLSKLLAPLFVSLLTSQIGYPLSCVVLLATSAATTLFEFFSLGVVFRRFAVLALEQQRAREQRPSAPARAPFSVKSVRRWLAAQYHDWRTFSAMPVFISSLSISLLYMSVLSFDASFVAYLKSETTYSDPFIAGMRGACVVAGLVGTFVSPLLTQRIGLVRTGSWSLWMELLPLTPVLAAFYCGTASPSRPWWNGLMLFGGLALSRIGLWSFDLAQLAQVQLALAGLPQRKNALMALQFSLQSILDMAHHALTLGWNKPAQFANAAATSYAAIALATFLYVGLYARRERGHLLHLDALAASLLRQRKPA</sequence>
<dbReference type="InterPro" id="IPR009716">
    <property type="entry name" value="Ferroportin-1"/>
</dbReference>
<organism evidence="8 9">
    <name type="scientific">Acaromyces ingoldii</name>
    <dbReference type="NCBI Taxonomy" id="215250"/>
    <lineage>
        <taxon>Eukaryota</taxon>
        <taxon>Fungi</taxon>
        <taxon>Dikarya</taxon>
        <taxon>Basidiomycota</taxon>
        <taxon>Ustilaginomycotina</taxon>
        <taxon>Exobasidiomycetes</taxon>
        <taxon>Exobasidiales</taxon>
        <taxon>Cryptobasidiaceae</taxon>
        <taxon>Acaromyces</taxon>
    </lineage>
</organism>
<dbReference type="PANTHER" id="PTHR11660:SF57">
    <property type="entry name" value="SOLUTE CARRIER FAMILY 40 MEMBER"/>
    <property type="match status" value="1"/>
</dbReference>
<evidence type="ECO:0000313" key="9">
    <source>
        <dbReference type="Proteomes" id="UP000245768"/>
    </source>
</evidence>
<feature type="transmembrane region" description="Helical" evidence="7">
    <location>
        <begin position="327"/>
        <end position="350"/>
    </location>
</feature>
<comment type="function">
    <text evidence="7">May be involved in iron transport and iron homeostasis.</text>
</comment>
<dbReference type="STRING" id="215250.A0A316YU70"/>
<feature type="transmembrane region" description="Helical" evidence="7">
    <location>
        <begin position="265"/>
        <end position="285"/>
    </location>
</feature>
<accession>A0A316YU70</accession>
<dbReference type="GeneID" id="37041750"/>
<evidence type="ECO:0000256" key="3">
    <source>
        <dbReference type="ARBA" id="ARBA00022448"/>
    </source>
</evidence>
<keyword evidence="4 7" id="KW-0812">Transmembrane</keyword>
<comment type="subcellular location">
    <subcellularLocation>
        <location evidence="1 7">Membrane</location>
        <topology evidence="1 7">Multi-pass membrane protein</topology>
    </subcellularLocation>
</comment>
<dbReference type="OrthoDB" id="648861at2759"/>
<gene>
    <name evidence="8" type="ORF">FA10DRAFT_257078</name>
</gene>
<dbReference type="RefSeq" id="XP_025379804.1">
    <property type="nucleotide sequence ID" value="XM_025519834.1"/>
</dbReference>
<keyword evidence="7" id="KW-0406">Ion transport</keyword>
<dbReference type="EMBL" id="KZ819634">
    <property type="protein sequence ID" value="PWN92606.1"/>
    <property type="molecule type" value="Genomic_DNA"/>
</dbReference>
<protein>
    <recommendedName>
        <fullName evidence="7">Solute carrier family 40 member</fullName>
    </recommendedName>
</protein>
<dbReference type="SUPFAM" id="SSF103473">
    <property type="entry name" value="MFS general substrate transporter"/>
    <property type="match status" value="1"/>
</dbReference>
<keyword evidence="6 7" id="KW-0472">Membrane</keyword>
<evidence type="ECO:0000313" key="8">
    <source>
        <dbReference type="EMBL" id="PWN92606.1"/>
    </source>
</evidence>
<evidence type="ECO:0000256" key="7">
    <source>
        <dbReference type="RuleBase" id="RU365065"/>
    </source>
</evidence>
<evidence type="ECO:0000256" key="2">
    <source>
        <dbReference type="ARBA" id="ARBA00006279"/>
    </source>
</evidence>
<proteinExistence type="inferred from homology"/>
<feature type="transmembrane region" description="Helical" evidence="7">
    <location>
        <begin position="404"/>
        <end position="426"/>
    </location>
</feature>
<dbReference type="GO" id="GO:0005381">
    <property type="term" value="F:iron ion transmembrane transporter activity"/>
    <property type="evidence" value="ECO:0007669"/>
    <property type="project" value="UniProtKB-UniRule"/>
</dbReference>
<evidence type="ECO:0000256" key="4">
    <source>
        <dbReference type="ARBA" id="ARBA00022692"/>
    </source>
</evidence>
<dbReference type="Gene3D" id="1.20.1250.20">
    <property type="entry name" value="MFS general substrate transporter like domains"/>
    <property type="match status" value="1"/>
</dbReference>
<comment type="similarity">
    <text evidence="2 7">Belongs to the ferroportin (FP) (TC 2.A.100) family. SLC40A subfamily.</text>
</comment>
<dbReference type="PANTHER" id="PTHR11660">
    <property type="entry name" value="SOLUTE CARRIER FAMILY 40 MEMBER"/>
    <property type="match status" value="1"/>
</dbReference>
<evidence type="ECO:0000256" key="1">
    <source>
        <dbReference type="ARBA" id="ARBA00004141"/>
    </source>
</evidence>
<feature type="transmembrane region" description="Helical" evidence="7">
    <location>
        <begin position="370"/>
        <end position="392"/>
    </location>
</feature>
<evidence type="ECO:0000256" key="6">
    <source>
        <dbReference type="ARBA" id="ARBA00023136"/>
    </source>
</evidence>
<reference evidence="8" key="1">
    <citation type="journal article" date="2018" name="Mol. Biol. Evol.">
        <title>Broad Genomic Sampling Reveals a Smut Pathogenic Ancestry of the Fungal Clade Ustilaginomycotina.</title>
        <authorList>
            <person name="Kijpornyongpan T."/>
            <person name="Mondo S.J."/>
            <person name="Barry K."/>
            <person name="Sandor L."/>
            <person name="Lee J."/>
            <person name="Lipzen A."/>
            <person name="Pangilinan J."/>
            <person name="LaButti K."/>
            <person name="Hainaut M."/>
            <person name="Henrissat B."/>
            <person name="Grigoriev I.V."/>
            <person name="Spatafora J.W."/>
            <person name="Aime M.C."/>
        </authorList>
    </citation>
    <scope>NUCLEOTIDE SEQUENCE [LARGE SCALE GENOMIC DNA]</scope>
    <source>
        <strain evidence="8">MCA 4198</strain>
    </source>
</reference>
<dbReference type="InterPro" id="IPR036259">
    <property type="entry name" value="MFS_trans_sf"/>
</dbReference>
<feature type="transmembrane region" description="Helical" evidence="7">
    <location>
        <begin position="501"/>
        <end position="524"/>
    </location>
</feature>